<dbReference type="Proteomes" id="UP000067689">
    <property type="component" value="Chromosome"/>
</dbReference>
<reference evidence="2 3" key="1">
    <citation type="journal article" date="1991" name="Int. J. Syst. Bacteriol.">
        <title>Description of the erythromycin-producing bacterium Arthrobacter sp. strain NRRL B-3381 as Aeromicrobium erythreum gen. nov., sp. nov.</title>
        <authorList>
            <person name="Miller E.S."/>
            <person name="Woese C.R."/>
            <person name="Brenner S."/>
        </authorList>
    </citation>
    <scope>NUCLEOTIDE SEQUENCE [LARGE SCALE GENOMIC DNA]</scope>
    <source>
        <strain evidence="2 3">AR18</strain>
    </source>
</reference>
<gene>
    <name evidence="2" type="ORF">AERYTH_00815</name>
</gene>
<dbReference type="EMBL" id="CP011502">
    <property type="protein sequence ID" value="ALX03342.1"/>
    <property type="molecule type" value="Genomic_DNA"/>
</dbReference>
<dbReference type="KEGG" id="aer:AERYTH_00815"/>
<dbReference type="RefSeq" id="WP_067853362.1">
    <property type="nucleotide sequence ID" value="NZ_CP011502.1"/>
</dbReference>
<evidence type="ECO:0000313" key="3">
    <source>
        <dbReference type="Proteomes" id="UP000067689"/>
    </source>
</evidence>
<dbReference type="AlphaFoldDB" id="A0A0U4C5Z7"/>
<evidence type="ECO:0000256" key="1">
    <source>
        <dbReference type="SAM" id="MobiDB-lite"/>
    </source>
</evidence>
<feature type="region of interest" description="Disordered" evidence="1">
    <location>
        <begin position="1"/>
        <end position="23"/>
    </location>
</feature>
<evidence type="ECO:0000313" key="2">
    <source>
        <dbReference type="EMBL" id="ALX03342.1"/>
    </source>
</evidence>
<dbReference type="OrthoDB" id="9938994at2"/>
<organism evidence="2 3">
    <name type="scientific">Aeromicrobium erythreum</name>
    <dbReference type="NCBI Taxonomy" id="2041"/>
    <lineage>
        <taxon>Bacteria</taxon>
        <taxon>Bacillati</taxon>
        <taxon>Actinomycetota</taxon>
        <taxon>Actinomycetes</taxon>
        <taxon>Propionibacteriales</taxon>
        <taxon>Nocardioidaceae</taxon>
        <taxon>Aeromicrobium</taxon>
    </lineage>
</organism>
<keyword evidence="3" id="KW-1185">Reference proteome</keyword>
<name>A0A0U4C5Z7_9ACTN</name>
<accession>A0A0U4C5Z7</accession>
<dbReference type="PATRIC" id="fig|2041.4.peg.165"/>
<sequence length="110" mass="11859">MSIVPTPRRGDRATRRERRARPAGVLDGSVHVAAADHRVYVLAYYRSPEAARDARDGVVTTWADHATAPDRVTLTAPGPGAWYVSVLERHEGPDGFSFSAGVEALPLLPA</sequence>
<protein>
    <submittedName>
        <fullName evidence="2">Uncharacterized protein</fullName>
    </submittedName>
</protein>
<proteinExistence type="predicted"/>
<dbReference type="STRING" id="2041.AERYTH_00815"/>